<accession>X0RWG8</accession>
<evidence type="ECO:0000256" key="1">
    <source>
        <dbReference type="SAM" id="MobiDB-lite"/>
    </source>
</evidence>
<evidence type="ECO:0000313" key="2">
    <source>
        <dbReference type="EMBL" id="GAF68077.1"/>
    </source>
</evidence>
<organism evidence="2">
    <name type="scientific">marine sediment metagenome</name>
    <dbReference type="NCBI Taxonomy" id="412755"/>
    <lineage>
        <taxon>unclassified sequences</taxon>
        <taxon>metagenomes</taxon>
        <taxon>ecological metagenomes</taxon>
    </lineage>
</organism>
<comment type="caution">
    <text evidence="2">The sequence shown here is derived from an EMBL/GenBank/DDBJ whole genome shotgun (WGS) entry which is preliminary data.</text>
</comment>
<feature type="compositionally biased region" description="Low complexity" evidence="1">
    <location>
        <begin position="35"/>
        <end position="55"/>
    </location>
</feature>
<sequence length="55" mass="6567">MAEYEAKRKAAQEESRRMYERMRQPMWAPWGSGQGQRPYYGNPYYGNPYQSRGSN</sequence>
<dbReference type="AlphaFoldDB" id="X0RWG8"/>
<name>X0RWG8_9ZZZZ</name>
<proteinExistence type="predicted"/>
<reference evidence="2" key="1">
    <citation type="journal article" date="2014" name="Front. Microbiol.">
        <title>High frequency of phylogenetically diverse reductive dehalogenase-homologous genes in deep subseafloor sedimentary metagenomes.</title>
        <authorList>
            <person name="Kawai M."/>
            <person name="Futagami T."/>
            <person name="Toyoda A."/>
            <person name="Takaki Y."/>
            <person name="Nishi S."/>
            <person name="Hori S."/>
            <person name="Arai W."/>
            <person name="Tsubouchi T."/>
            <person name="Morono Y."/>
            <person name="Uchiyama I."/>
            <person name="Ito T."/>
            <person name="Fujiyama A."/>
            <person name="Inagaki F."/>
            <person name="Takami H."/>
        </authorList>
    </citation>
    <scope>NUCLEOTIDE SEQUENCE</scope>
    <source>
        <strain evidence="2">Expedition CK06-06</strain>
    </source>
</reference>
<feature type="region of interest" description="Disordered" evidence="1">
    <location>
        <begin position="27"/>
        <end position="55"/>
    </location>
</feature>
<gene>
    <name evidence="2" type="ORF">S01H1_14710</name>
</gene>
<protein>
    <submittedName>
        <fullName evidence="2">Uncharacterized protein</fullName>
    </submittedName>
</protein>
<dbReference type="EMBL" id="BARS01007662">
    <property type="protein sequence ID" value="GAF68077.1"/>
    <property type="molecule type" value="Genomic_DNA"/>
</dbReference>